<evidence type="ECO:0000256" key="1">
    <source>
        <dbReference type="SAM" id="MobiDB-lite"/>
    </source>
</evidence>
<reference evidence="3" key="1">
    <citation type="submission" date="2016-04" db="EMBL/GenBank/DDBJ databases">
        <authorList>
            <person name="Evans L.H."/>
            <person name="Alamgir A."/>
            <person name="Owens N."/>
            <person name="Weber N.D."/>
            <person name="Virtaneva K."/>
            <person name="Barbian K."/>
            <person name="Babar A."/>
            <person name="Rosenke K."/>
        </authorList>
    </citation>
    <scope>NUCLEOTIDE SEQUENCE</scope>
    <source>
        <strain evidence="3">Nono1</strain>
    </source>
</reference>
<sequence>MHPEVTGMTGPTGMAGTRPALPDATNAAFLLEALREANARRDRHGVPPLAMDPLLVEYAKTRAAELSSRTGSGAVRAGTGEIAYRSEGDDMSQAAEAVASWYAQSAAYDHDDPRPCGFSQLIWKASKAMGAARVAGQGPSQHETYIVFVFEPPGNVEGTFQENVPRA</sequence>
<evidence type="ECO:0000259" key="2">
    <source>
        <dbReference type="SMART" id="SM00198"/>
    </source>
</evidence>
<dbReference type="AlphaFoldDB" id="A0A1M4E259"/>
<proteinExistence type="predicted"/>
<dbReference type="Pfam" id="PF00188">
    <property type="entry name" value="CAP"/>
    <property type="match status" value="1"/>
</dbReference>
<dbReference type="InterPro" id="IPR001283">
    <property type="entry name" value="CRISP-related"/>
</dbReference>
<dbReference type="EMBL" id="LT559118">
    <property type="protein sequence ID" value="SBO92901.1"/>
    <property type="molecule type" value="Genomic_DNA"/>
</dbReference>
<dbReference type="InterPro" id="IPR014044">
    <property type="entry name" value="CAP_dom"/>
</dbReference>
<gene>
    <name evidence="3" type="ORF">BN4615_P2415</name>
</gene>
<dbReference type="PANTHER" id="PTHR10334">
    <property type="entry name" value="CYSTEINE-RICH SECRETORY PROTEIN-RELATED"/>
    <property type="match status" value="1"/>
</dbReference>
<accession>A0A1M4E259</accession>
<dbReference type="Gene3D" id="3.40.33.10">
    <property type="entry name" value="CAP"/>
    <property type="match status" value="1"/>
</dbReference>
<dbReference type="InterPro" id="IPR035940">
    <property type="entry name" value="CAP_sf"/>
</dbReference>
<dbReference type="SMART" id="SM00198">
    <property type="entry name" value="SCP"/>
    <property type="match status" value="1"/>
</dbReference>
<protein>
    <recommendedName>
        <fullName evidence="2">SCP domain-containing protein</fullName>
    </recommendedName>
</protein>
<feature type="domain" description="SCP" evidence="2">
    <location>
        <begin position="28"/>
        <end position="158"/>
    </location>
</feature>
<dbReference type="SUPFAM" id="SSF55797">
    <property type="entry name" value="PR-1-like"/>
    <property type="match status" value="1"/>
</dbReference>
<feature type="region of interest" description="Disordered" evidence="1">
    <location>
        <begin position="1"/>
        <end position="20"/>
    </location>
</feature>
<organism evidence="3">
    <name type="scientific">Nonomuraea gerenzanensis</name>
    <dbReference type="NCBI Taxonomy" id="93944"/>
    <lineage>
        <taxon>Bacteria</taxon>
        <taxon>Bacillati</taxon>
        <taxon>Actinomycetota</taxon>
        <taxon>Actinomycetes</taxon>
        <taxon>Streptosporangiales</taxon>
        <taxon>Streptosporangiaceae</taxon>
        <taxon>Nonomuraea</taxon>
    </lineage>
</organism>
<evidence type="ECO:0000313" key="3">
    <source>
        <dbReference type="EMBL" id="SBO92901.1"/>
    </source>
</evidence>
<name>A0A1M4E259_9ACTN</name>